<evidence type="ECO:0000259" key="19">
    <source>
        <dbReference type="Pfam" id="PF12804"/>
    </source>
</evidence>
<dbReference type="Gene3D" id="3.90.550.10">
    <property type="entry name" value="Spore Coat Polysaccharide Biosynthesis Protein SpsA, Chain A"/>
    <property type="match status" value="1"/>
</dbReference>
<comment type="pathway">
    <text evidence="18">Nucleotide-sugar biosynthesis; UDP-N-acetyl-alpha-D-glucosamine biosynthesis; UDP-N-acetyl-alpha-D-glucosamine from N-acetyl-alpha-D-glucosamine 1-phosphate: step 1/1.</text>
</comment>
<feature type="binding site" evidence="18">
    <location>
        <position position="148"/>
    </location>
    <ligand>
        <name>UDP-N-acetyl-alpha-D-glucosamine</name>
        <dbReference type="ChEBI" id="CHEBI:57705"/>
    </ligand>
</feature>
<keyword evidence="4 18" id="KW-0963">Cytoplasm</keyword>
<comment type="pathway">
    <text evidence="18">Nucleotide-sugar biosynthesis; UDP-N-acetyl-alpha-D-glucosamine biosynthesis; N-acetyl-alpha-D-glucosamine 1-phosphate from alpha-D-glucosamine 6-phosphate (route II): step 2/2.</text>
</comment>
<evidence type="ECO:0000256" key="2">
    <source>
        <dbReference type="ARBA" id="ARBA00007707"/>
    </source>
</evidence>
<accession>A0A4Q0MPP2</accession>
<evidence type="ECO:0000256" key="7">
    <source>
        <dbReference type="ARBA" id="ARBA00022723"/>
    </source>
</evidence>
<comment type="similarity">
    <text evidence="2 18">In the C-terminal section; belongs to the transferase hexapeptide repeat family.</text>
</comment>
<dbReference type="Pfam" id="PF00132">
    <property type="entry name" value="Hexapep"/>
    <property type="match status" value="1"/>
</dbReference>
<keyword evidence="14 18" id="KW-0961">Cell wall biogenesis/degradation</keyword>
<comment type="subcellular location">
    <subcellularLocation>
        <location evidence="1 18">Cytoplasm</location>
    </subcellularLocation>
</comment>
<dbReference type="InterPro" id="IPR001451">
    <property type="entry name" value="Hexapep"/>
</dbReference>
<feature type="binding site" evidence="18">
    <location>
        <position position="29"/>
    </location>
    <ligand>
        <name>UDP-N-acetyl-alpha-D-glucosamine</name>
        <dbReference type="ChEBI" id="CHEBI:57705"/>
    </ligand>
</feature>
<dbReference type="EC" id="2.3.1.157" evidence="18"/>
<dbReference type="GO" id="GO:0008360">
    <property type="term" value="P:regulation of cell shape"/>
    <property type="evidence" value="ECO:0007669"/>
    <property type="project" value="UniProtKB-KW"/>
</dbReference>
<comment type="caution">
    <text evidence="20">The sequence shown here is derived from an EMBL/GenBank/DDBJ whole genome shotgun (WGS) entry which is preliminary data.</text>
</comment>
<feature type="binding site" evidence="18">
    <location>
        <position position="413"/>
    </location>
    <ligand>
        <name>acetyl-CoA</name>
        <dbReference type="ChEBI" id="CHEBI:57288"/>
    </ligand>
</feature>
<dbReference type="GO" id="GO:0006048">
    <property type="term" value="P:UDP-N-acetylglucosamine biosynthetic process"/>
    <property type="evidence" value="ECO:0007669"/>
    <property type="project" value="UniProtKB-UniPathway"/>
</dbReference>
<comment type="caution">
    <text evidence="18">Lacks conserved residue(s) required for the propagation of feature annotation.</text>
</comment>
<evidence type="ECO:0000256" key="17">
    <source>
        <dbReference type="ARBA" id="ARBA00049628"/>
    </source>
</evidence>
<evidence type="ECO:0000256" key="5">
    <source>
        <dbReference type="ARBA" id="ARBA00022679"/>
    </source>
</evidence>
<evidence type="ECO:0000313" key="21">
    <source>
        <dbReference type="Proteomes" id="UP000289708"/>
    </source>
</evidence>
<protein>
    <recommendedName>
        <fullName evidence="18">Bifunctional protein GlmU</fullName>
    </recommendedName>
    <domain>
        <recommendedName>
            <fullName evidence="18">UDP-N-acetylglucosamine pyrophosphorylase</fullName>
            <ecNumber evidence="18">2.7.7.23</ecNumber>
        </recommendedName>
        <alternativeName>
            <fullName evidence="18">N-acetylglucosamine-1-phosphate uridyltransferase</fullName>
        </alternativeName>
    </domain>
    <domain>
        <recommendedName>
            <fullName evidence="18">Glucosamine-1-phosphate N-acetyltransferase</fullName>
            <ecNumber evidence="18">2.3.1.157</ecNumber>
        </recommendedName>
    </domain>
</protein>
<dbReference type="GO" id="GO:0000902">
    <property type="term" value="P:cell morphogenesis"/>
    <property type="evidence" value="ECO:0007669"/>
    <property type="project" value="UniProtKB-UniRule"/>
</dbReference>
<feature type="binding site" evidence="18">
    <location>
        <begin position="110"/>
        <end position="112"/>
    </location>
    <ligand>
        <name>UDP-N-acetyl-alpha-D-glucosamine</name>
        <dbReference type="ChEBI" id="CHEBI:57705"/>
    </ligand>
</feature>
<keyword evidence="13 18" id="KW-0012">Acyltransferase</keyword>
<dbReference type="UniPathway" id="UPA00113">
    <property type="reaction ID" value="UER00532"/>
</dbReference>
<keyword evidence="7 18" id="KW-0479">Metal-binding</keyword>
<evidence type="ECO:0000256" key="6">
    <source>
        <dbReference type="ARBA" id="ARBA00022695"/>
    </source>
</evidence>
<evidence type="ECO:0000256" key="12">
    <source>
        <dbReference type="ARBA" id="ARBA00023268"/>
    </source>
</evidence>
<sequence>MSSSAADRSCLTVVLAAGEGTRMRSDLPKVLHRAAGRTLIAHVLAAANEAGSGALAVVVGPGREDVADEARRFAPEAKVFVQGERRGTAHAVLAAREAIGTEFDDVLVVYGDTPLVRPETLKRLRAPLGHGASVVVLGFEARDPTGYGRLISRGDNVVAIREEKDASDEERAIRLSNGGLMAISGAMALELLEKIGDRNAKGEFYLTDVVEVAVMSGLAVAVEAAPEDEVQGVNTRAQLAEVEAALQRRLRAAAMEAGATLVAPETVFFSHDTRLGRDVIVEPNVFFGPGVTVADRAVIHAFSHLEGASVGEGVSIGPFARLRPGAKMAAGSKAGNFVEVKNAEIGEGAKLNHLTYVGDASVGARANLGAGTVTCNYDGYSKHRTTIGADVFVGVNSALVAPVTIGEGSYVATGSVLTEDVPADSLALARARQVTKPGRAAQLKARLKAKKERA</sequence>
<feature type="binding site" evidence="18">
    <location>
        <position position="367"/>
    </location>
    <ligand>
        <name>UDP-N-acetyl-alpha-D-glucosamine</name>
        <dbReference type="ChEBI" id="CHEBI:57705"/>
    </ligand>
</feature>
<dbReference type="SUPFAM" id="SSF53448">
    <property type="entry name" value="Nucleotide-diphospho-sugar transferases"/>
    <property type="match status" value="1"/>
</dbReference>
<keyword evidence="11 18" id="KW-0573">Peptidoglycan synthesis</keyword>
<comment type="cofactor">
    <cofactor evidence="18">
        <name>Mg(2+)</name>
        <dbReference type="ChEBI" id="CHEBI:18420"/>
    </cofactor>
    <text evidence="18">Binds 1 Mg(2+) ion per subunit.</text>
</comment>
<feature type="binding site" evidence="18">
    <location>
        <position position="112"/>
    </location>
    <ligand>
        <name>Mg(2+)</name>
        <dbReference type="ChEBI" id="CHEBI:18420"/>
    </ligand>
</feature>
<feature type="binding site" evidence="18">
    <location>
        <position position="162"/>
    </location>
    <ligand>
        <name>UDP-N-acetyl-alpha-D-glucosamine</name>
        <dbReference type="ChEBI" id="CHEBI:57705"/>
    </ligand>
</feature>
<feature type="binding site" evidence="18">
    <location>
        <position position="234"/>
    </location>
    <ligand>
        <name>UDP-N-acetyl-alpha-D-glucosamine</name>
        <dbReference type="ChEBI" id="CHEBI:57705"/>
    </ligand>
</feature>
<dbReference type="OrthoDB" id="9775031at2"/>
<evidence type="ECO:0000256" key="9">
    <source>
        <dbReference type="ARBA" id="ARBA00022842"/>
    </source>
</evidence>
<comment type="function">
    <text evidence="17 18">Catalyzes the last two sequential reactions in the de novo biosynthetic pathway for UDP-N-acetylglucosamine (UDP-GlcNAc). The C-terminal domain catalyzes the transfer of acetyl group from acetyl coenzyme A to glucosamine-1-phosphate (GlcN-1-P) to produce N-acetylglucosamine-1-phosphate (GlcNAc-1-P), which is converted into UDP-GlcNAc by the transfer of uridine 5-monophosphate (from uridine 5-triphosphate), a reaction catalyzed by the N-terminal domain.</text>
</comment>
<evidence type="ECO:0000256" key="3">
    <source>
        <dbReference type="ARBA" id="ARBA00007947"/>
    </source>
</evidence>
<feature type="binding site" evidence="18">
    <location>
        <position position="323"/>
    </location>
    <ligand>
        <name>UDP-N-acetyl-alpha-D-glucosamine</name>
        <dbReference type="ChEBI" id="CHEBI:57705"/>
    </ligand>
</feature>
<dbReference type="PANTHER" id="PTHR43584">
    <property type="entry name" value="NUCLEOTIDYL TRANSFERASE"/>
    <property type="match status" value="1"/>
</dbReference>
<comment type="subunit">
    <text evidence="18">Homotrimer.</text>
</comment>
<keyword evidence="5 18" id="KW-0808">Transferase</keyword>
<dbReference type="GO" id="GO:0009245">
    <property type="term" value="P:lipid A biosynthetic process"/>
    <property type="evidence" value="ECO:0007669"/>
    <property type="project" value="UniProtKB-UniRule"/>
</dbReference>
<feature type="binding site" evidence="18">
    <location>
        <position position="82"/>
    </location>
    <ligand>
        <name>UDP-N-acetyl-alpha-D-glucosamine</name>
        <dbReference type="ChEBI" id="CHEBI:57705"/>
    </ligand>
</feature>
<dbReference type="Pfam" id="PF12804">
    <property type="entry name" value="NTP_transf_3"/>
    <property type="match status" value="1"/>
</dbReference>
<dbReference type="InterPro" id="IPR025877">
    <property type="entry name" value="MobA-like_NTP_Trfase"/>
</dbReference>
<dbReference type="GO" id="GO:0009252">
    <property type="term" value="P:peptidoglycan biosynthetic process"/>
    <property type="evidence" value="ECO:0007669"/>
    <property type="project" value="UniProtKB-UniRule"/>
</dbReference>
<feature type="region of interest" description="Pyrophosphorylase" evidence="18">
    <location>
        <begin position="1"/>
        <end position="236"/>
    </location>
</feature>
<dbReference type="InterPro" id="IPR005882">
    <property type="entry name" value="Bifunctional_GlmU"/>
</dbReference>
<dbReference type="NCBIfam" id="TIGR01173">
    <property type="entry name" value="glmU"/>
    <property type="match status" value="1"/>
</dbReference>
<dbReference type="PANTHER" id="PTHR43584:SF3">
    <property type="entry name" value="BIFUNCTIONAL PROTEIN GLMU"/>
    <property type="match status" value="1"/>
</dbReference>
<dbReference type="PROSITE" id="PS00101">
    <property type="entry name" value="HEXAPEP_TRANSFERASES"/>
    <property type="match status" value="1"/>
</dbReference>
<keyword evidence="21" id="KW-1185">Reference proteome</keyword>
<feature type="region of interest" description="Linker" evidence="18">
    <location>
        <begin position="237"/>
        <end position="257"/>
    </location>
</feature>
<feature type="domain" description="MobA-like NTP transferase" evidence="19">
    <location>
        <begin position="13"/>
        <end position="144"/>
    </location>
</feature>
<proteinExistence type="inferred from homology"/>
<feature type="binding site" evidence="18">
    <location>
        <position position="430"/>
    </location>
    <ligand>
        <name>acetyl-CoA</name>
        <dbReference type="ChEBI" id="CHEBI:57288"/>
    </ligand>
</feature>
<evidence type="ECO:0000256" key="14">
    <source>
        <dbReference type="ARBA" id="ARBA00023316"/>
    </source>
</evidence>
<feature type="binding site" evidence="18">
    <location>
        <position position="234"/>
    </location>
    <ligand>
        <name>Mg(2+)</name>
        <dbReference type="ChEBI" id="CHEBI:18420"/>
    </ligand>
</feature>
<feature type="binding site" evidence="18">
    <location>
        <position position="356"/>
    </location>
    <ligand>
        <name>UDP-N-acetyl-alpha-D-glucosamine</name>
        <dbReference type="ChEBI" id="CHEBI:57705"/>
    </ligand>
</feature>
<dbReference type="InterPro" id="IPR038009">
    <property type="entry name" value="GlmU_C_LbH"/>
</dbReference>
<evidence type="ECO:0000256" key="11">
    <source>
        <dbReference type="ARBA" id="ARBA00022984"/>
    </source>
</evidence>
<feature type="active site" description="Proton acceptor" evidence="18">
    <location>
        <position position="353"/>
    </location>
</feature>
<dbReference type="SUPFAM" id="SSF51161">
    <property type="entry name" value="Trimeric LpxA-like enzymes"/>
    <property type="match status" value="1"/>
</dbReference>
<evidence type="ECO:0000256" key="15">
    <source>
        <dbReference type="ARBA" id="ARBA00048247"/>
    </source>
</evidence>
<evidence type="ECO:0000256" key="4">
    <source>
        <dbReference type="ARBA" id="ARBA00022490"/>
    </source>
</evidence>
<feature type="region of interest" description="N-acetyltransferase" evidence="18">
    <location>
        <begin position="258"/>
        <end position="454"/>
    </location>
</feature>
<evidence type="ECO:0000256" key="16">
    <source>
        <dbReference type="ARBA" id="ARBA00048493"/>
    </source>
</evidence>
<gene>
    <name evidence="18 20" type="primary">glmU</name>
    <name evidence="20" type="ORF">EK403_02960</name>
</gene>
<keyword evidence="8 18" id="KW-0677">Repeat</keyword>
<feature type="binding site" evidence="18">
    <location>
        <begin position="376"/>
        <end position="377"/>
    </location>
    <ligand>
        <name>acetyl-CoA</name>
        <dbReference type="ChEBI" id="CHEBI:57288"/>
    </ligand>
</feature>
<feature type="binding site" evidence="18">
    <location>
        <begin position="15"/>
        <end position="18"/>
    </location>
    <ligand>
        <name>UDP-N-acetyl-alpha-D-glucosamine</name>
        <dbReference type="ChEBI" id="CHEBI:57705"/>
    </ligand>
</feature>
<organism evidence="20 21">
    <name type="scientific">Hansschlegelia zhihuaiae</name>
    <dbReference type="NCBI Taxonomy" id="405005"/>
    <lineage>
        <taxon>Bacteria</taxon>
        <taxon>Pseudomonadati</taxon>
        <taxon>Pseudomonadota</taxon>
        <taxon>Alphaproteobacteria</taxon>
        <taxon>Hyphomicrobiales</taxon>
        <taxon>Methylopilaceae</taxon>
        <taxon>Hansschlegelia</taxon>
    </lineage>
</organism>
<dbReference type="InterPro" id="IPR029044">
    <property type="entry name" value="Nucleotide-diphossugar_trans"/>
</dbReference>
<reference evidence="20 21" key="1">
    <citation type="submission" date="2018-12" db="EMBL/GenBank/DDBJ databases">
        <title>bacterium Hansschlegelia zhihuaiae S113.</title>
        <authorList>
            <person name="He J."/>
        </authorList>
    </citation>
    <scope>NUCLEOTIDE SEQUENCE [LARGE SCALE GENOMIC DNA]</scope>
    <source>
        <strain evidence="20 21">S 113</strain>
    </source>
</reference>
<name>A0A4Q0MPP2_9HYPH</name>
<keyword evidence="9 18" id="KW-0460">Magnesium</keyword>
<dbReference type="RefSeq" id="WP_128776016.1">
    <property type="nucleotide sequence ID" value="NZ_RYFI01000002.1"/>
</dbReference>
<dbReference type="EMBL" id="RYFI01000002">
    <property type="protein sequence ID" value="RXF75026.1"/>
    <property type="molecule type" value="Genomic_DNA"/>
</dbReference>
<dbReference type="Gene3D" id="2.160.10.10">
    <property type="entry name" value="Hexapeptide repeat proteins"/>
    <property type="match status" value="1"/>
</dbReference>
<comment type="pathway">
    <text evidence="18">Bacterial outer membrane biogenesis; LPS lipid A biosynthesis.</text>
</comment>
<comment type="catalytic activity">
    <reaction evidence="15 18">
        <text>alpha-D-glucosamine 1-phosphate + acetyl-CoA = N-acetyl-alpha-D-glucosamine 1-phosphate + CoA + H(+)</text>
        <dbReference type="Rhea" id="RHEA:13725"/>
        <dbReference type="ChEBI" id="CHEBI:15378"/>
        <dbReference type="ChEBI" id="CHEBI:57287"/>
        <dbReference type="ChEBI" id="CHEBI:57288"/>
        <dbReference type="ChEBI" id="CHEBI:57776"/>
        <dbReference type="ChEBI" id="CHEBI:58516"/>
        <dbReference type="EC" id="2.3.1.157"/>
    </reaction>
</comment>
<dbReference type="InterPro" id="IPR018357">
    <property type="entry name" value="Hexapep_transf_CS"/>
</dbReference>
<evidence type="ECO:0000256" key="10">
    <source>
        <dbReference type="ARBA" id="ARBA00022960"/>
    </source>
</evidence>
<feature type="binding site" evidence="18">
    <location>
        <position position="370"/>
    </location>
    <ligand>
        <name>acetyl-CoA</name>
        <dbReference type="ChEBI" id="CHEBI:57288"/>
    </ligand>
</feature>
<evidence type="ECO:0000313" key="20">
    <source>
        <dbReference type="EMBL" id="RXF75026.1"/>
    </source>
</evidence>
<keyword evidence="10 18" id="KW-0133">Cell shape</keyword>
<dbReference type="UniPathway" id="UPA00973"/>
<dbReference type="CDD" id="cd02540">
    <property type="entry name" value="GT2_GlmU_N_bac"/>
    <property type="match status" value="1"/>
</dbReference>
<evidence type="ECO:0000256" key="8">
    <source>
        <dbReference type="ARBA" id="ARBA00022737"/>
    </source>
</evidence>
<comment type="similarity">
    <text evidence="3 18">In the N-terminal section; belongs to the N-acetylglucosamine-1-phosphate uridyltransferase family.</text>
</comment>
<dbReference type="AlphaFoldDB" id="A0A4Q0MPP2"/>
<keyword evidence="12 18" id="KW-0511">Multifunctional enzyme</keyword>
<keyword evidence="6 18" id="KW-0548">Nucleotidyltransferase</keyword>
<dbReference type="GO" id="GO:0019134">
    <property type="term" value="F:glucosamine-1-phosphate N-acetyltransferase activity"/>
    <property type="evidence" value="ECO:0007669"/>
    <property type="project" value="UniProtKB-UniRule"/>
</dbReference>
<dbReference type="InterPro" id="IPR011004">
    <property type="entry name" value="Trimer_LpxA-like_sf"/>
</dbReference>
<dbReference type="GO" id="GO:0071555">
    <property type="term" value="P:cell wall organization"/>
    <property type="evidence" value="ECO:0007669"/>
    <property type="project" value="UniProtKB-KW"/>
</dbReference>
<dbReference type="Proteomes" id="UP000289708">
    <property type="component" value="Unassembled WGS sequence"/>
</dbReference>
<dbReference type="CDD" id="cd03353">
    <property type="entry name" value="LbH_GlmU_C"/>
    <property type="match status" value="1"/>
</dbReference>
<evidence type="ECO:0000256" key="13">
    <source>
        <dbReference type="ARBA" id="ARBA00023315"/>
    </source>
</evidence>
<feature type="binding site" evidence="18">
    <location>
        <begin position="87"/>
        <end position="88"/>
    </location>
    <ligand>
        <name>UDP-N-acetyl-alpha-D-glucosamine</name>
        <dbReference type="ChEBI" id="CHEBI:57705"/>
    </ligand>
</feature>
<dbReference type="GO" id="GO:0016020">
    <property type="term" value="C:membrane"/>
    <property type="evidence" value="ECO:0007669"/>
    <property type="project" value="GOC"/>
</dbReference>
<dbReference type="GO" id="GO:0005737">
    <property type="term" value="C:cytoplasm"/>
    <property type="evidence" value="ECO:0007669"/>
    <property type="project" value="UniProtKB-SubCell"/>
</dbReference>
<evidence type="ECO:0000256" key="18">
    <source>
        <dbReference type="HAMAP-Rule" id="MF_01631"/>
    </source>
</evidence>
<evidence type="ECO:0000256" key="1">
    <source>
        <dbReference type="ARBA" id="ARBA00004496"/>
    </source>
</evidence>
<comment type="catalytic activity">
    <reaction evidence="16 18">
        <text>N-acetyl-alpha-D-glucosamine 1-phosphate + UTP + H(+) = UDP-N-acetyl-alpha-D-glucosamine + diphosphate</text>
        <dbReference type="Rhea" id="RHEA:13509"/>
        <dbReference type="ChEBI" id="CHEBI:15378"/>
        <dbReference type="ChEBI" id="CHEBI:33019"/>
        <dbReference type="ChEBI" id="CHEBI:46398"/>
        <dbReference type="ChEBI" id="CHEBI:57705"/>
        <dbReference type="ChEBI" id="CHEBI:57776"/>
        <dbReference type="EC" id="2.7.7.23"/>
    </reaction>
</comment>
<dbReference type="GO" id="GO:0000287">
    <property type="term" value="F:magnesium ion binding"/>
    <property type="evidence" value="ECO:0007669"/>
    <property type="project" value="UniProtKB-UniRule"/>
</dbReference>
<feature type="binding site" evidence="18">
    <location>
        <position position="177"/>
    </location>
    <ligand>
        <name>UDP-N-acetyl-alpha-D-glucosamine</name>
        <dbReference type="ChEBI" id="CHEBI:57705"/>
    </ligand>
</feature>
<dbReference type="EC" id="2.7.7.23" evidence="18"/>
<dbReference type="GO" id="GO:0003977">
    <property type="term" value="F:UDP-N-acetylglucosamine diphosphorylase activity"/>
    <property type="evidence" value="ECO:0007669"/>
    <property type="project" value="UniProtKB-UniRule"/>
</dbReference>
<dbReference type="InterPro" id="IPR050065">
    <property type="entry name" value="GlmU-like"/>
</dbReference>
<dbReference type="NCBIfam" id="NF010933">
    <property type="entry name" value="PRK14353.1"/>
    <property type="match status" value="1"/>
</dbReference>
<feature type="binding site" evidence="18">
    <location>
        <position position="341"/>
    </location>
    <ligand>
        <name>UDP-N-acetyl-alpha-D-glucosamine</name>
        <dbReference type="ChEBI" id="CHEBI:57705"/>
    </ligand>
</feature>
<dbReference type="HAMAP" id="MF_01631">
    <property type="entry name" value="GlmU"/>
    <property type="match status" value="1"/>
</dbReference>